<keyword evidence="3" id="KW-0812">Transmembrane</keyword>
<name>A0A0A5HJY6_9BACI</name>
<gene>
    <name evidence="4" type="ORF">N783_20580</name>
</gene>
<organism evidence="4 5">
    <name type="scientific">Pontibacillus marinus BH030004 = DSM 16465</name>
    <dbReference type="NCBI Taxonomy" id="1385511"/>
    <lineage>
        <taxon>Bacteria</taxon>
        <taxon>Bacillati</taxon>
        <taxon>Bacillota</taxon>
        <taxon>Bacilli</taxon>
        <taxon>Bacillales</taxon>
        <taxon>Bacillaceae</taxon>
        <taxon>Pontibacillus</taxon>
    </lineage>
</organism>
<evidence type="ECO:0000313" key="5">
    <source>
        <dbReference type="Proteomes" id="UP000030403"/>
    </source>
</evidence>
<reference evidence="4 5" key="1">
    <citation type="submission" date="2013-08" db="EMBL/GenBank/DDBJ databases">
        <authorList>
            <person name="Huang J."/>
            <person name="Wang G."/>
        </authorList>
    </citation>
    <scope>NUCLEOTIDE SEQUENCE [LARGE SCALE GENOMIC DNA]</scope>
    <source>
        <strain evidence="4 5">BH030004</strain>
    </source>
</reference>
<keyword evidence="2" id="KW-0175">Coiled coil</keyword>
<comment type="caution">
    <text evidence="4">The sequence shown here is derived from an EMBL/GenBank/DDBJ whole genome shotgun (WGS) entry which is preliminary data.</text>
</comment>
<protein>
    <recommendedName>
        <fullName evidence="6">DUF881 domain-containing protein</fullName>
    </recommendedName>
</protein>
<dbReference type="PANTHER" id="PTHR37313">
    <property type="entry name" value="UPF0749 PROTEIN RV1825"/>
    <property type="match status" value="1"/>
</dbReference>
<evidence type="ECO:0000256" key="1">
    <source>
        <dbReference type="ARBA" id="ARBA00009108"/>
    </source>
</evidence>
<proteinExistence type="inferred from homology"/>
<feature type="transmembrane region" description="Helical" evidence="3">
    <location>
        <begin position="7"/>
        <end position="26"/>
    </location>
</feature>
<evidence type="ECO:0008006" key="6">
    <source>
        <dbReference type="Google" id="ProtNLM"/>
    </source>
</evidence>
<feature type="coiled-coil region" evidence="2">
    <location>
        <begin position="47"/>
        <end position="81"/>
    </location>
</feature>
<dbReference type="InterPro" id="IPR010273">
    <property type="entry name" value="DUF881"/>
</dbReference>
<keyword evidence="3" id="KW-1133">Transmembrane helix</keyword>
<sequence>MDVSLRYKILFSIIFASVGFMIAIQFQSTQNSEQRDTRDLWEVRKELQNQQKVQQQLYNKIAELDEMIAQYEGQTQAAKVETLKESIQVLKREAGLTEVSGEGIVIKVTPIFQNIDSEQTYPSVSPGLLHRLVNELNTYGASDIAISSERITNVSPIRDVNGHTYVNNHPIPPLPITIKVLSENASRLLDYMQVSQSKDDFAIENLELEMSKREELTLPAYEQIPKLKYLEVENRETGES</sequence>
<comment type="similarity">
    <text evidence="1">Belongs to the UPF0749 family.</text>
</comment>
<keyword evidence="5" id="KW-1185">Reference proteome</keyword>
<dbReference type="Pfam" id="PF05949">
    <property type="entry name" value="DUF881"/>
    <property type="match status" value="1"/>
</dbReference>
<dbReference type="OrthoDB" id="2439649at2"/>
<dbReference type="RefSeq" id="WP_027448199.1">
    <property type="nucleotide sequence ID" value="NZ_AVPF01000075.1"/>
</dbReference>
<dbReference type="Gene3D" id="3.30.70.1880">
    <property type="entry name" value="Protein of unknown function DUF881"/>
    <property type="match status" value="1"/>
</dbReference>
<dbReference type="eggNOG" id="COG3879">
    <property type="taxonomic scope" value="Bacteria"/>
</dbReference>
<dbReference type="EMBL" id="AVPF01000075">
    <property type="protein sequence ID" value="KGX83927.1"/>
    <property type="molecule type" value="Genomic_DNA"/>
</dbReference>
<keyword evidence="3" id="KW-0472">Membrane</keyword>
<evidence type="ECO:0000313" key="4">
    <source>
        <dbReference type="EMBL" id="KGX83927.1"/>
    </source>
</evidence>
<dbReference type="Proteomes" id="UP000030403">
    <property type="component" value="Unassembled WGS sequence"/>
</dbReference>
<accession>A0A0A5HJY6</accession>
<dbReference type="PANTHER" id="PTHR37313:SF2">
    <property type="entry name" value="UPF0749 PROTEIN YLXX"/>
    <property type="match status" value="1"/>
</dbReference>
<evidence type="ECO:0000256" key="3">
    <source>
        <dbReference type="SAM" id="Phobius"/>
    </source>
</evidence>
<dbReference type="STRING" id="1385511.GCA_000425225_00951"/>
<dbReference type="AlphaFoldDB" id="A0A0A5HJY6"/>
<evidence type="ECO:0000256" key="2">
    <source>
        <dbReference type="SAM" id="Coils"/>
    </source>
</evidence>